<feature type="transmembrane region" description="Helical" evidence="8">
    <location>
        <begin position="38"/>
        <end position="58"/>
    </location>
</feature>
<comment type="similarity">
    <text evidence="2">Belongs to the auxin efflux carrier (TC 2.A.69) family.</text>
</comment>
<proteinExistence type="inferred from homology"/>
<dbReference type="PANTHER" id="PTHR36838">
    <property type="entry name" value="AUXIN EFFLUX CARRIER FAMILY PROTEIN"/>
    <property type="match status" value="1"/>
</dbReference>
<keyword evidence="4" id="KW-1003">Cell membrane</keyword>
<evidence type="ECO:0000313" key="10">
    <source>
        <dbReference type="Proteomes" id="UP000614424"/>
    </source>
</evidence>
<feature type="transmembrane region" description="Helical" evidence="8">
    <location>
        <begin position="124"/>
        <end position="146"/>
    </location>
</feature>
<reference evidence="9 10" key="1">
    <citation type="submission" date="2020-08" db="EMBL/GenBank/DDBJ databases">
        <title>Bridging the membrane lipid divide: bacteria of the FCB group superphylum have the potential to synthesize archaeal ether lipids.</title>
        <authorList>
            <person name="Villanueva L."/>
            <person name="Von Meijenfeldt F.A.B."/>
            <person name="Westbye A.B."/>
            <person name="Yadav S."/>
            <person name="Hopmans E.C."/>
            <person name="Dutilh B.E."/>
            <person name="Sinninghe Damste J.S."/>
        </authorList>
    </citation>
    <scope>NUCLEOTIDE SEQUENCE [LARGE SCALE GENOMIC DNA]</scope>
    <source>
        <strain evidence="9">NIOZ-UU47</strain>
    </source>
</reference>
<feature type="transmembrane region" description="Helical" evidence="8">
    <location>
        <begin position="283"/>
        <end position="303"/>
    </location>
</feature>
<dbReference type="Pfam" id="PF03547">
    <property type="entry name" value="Mem_trans"/>
    <property type="match status" value="1"/>
</dbReference>
<evidence type="ECO:0000256" key="7">
    <source>
        <dbReference type="ARBA" id="ARBA00023136"/>
    </source>
</evidence>
<evidence type="ECO:0000256" key="4">
    <source>
        <dbReference type="ARBA" id="ARBA00022475"/>
    </source>
</evidence>
<dbReference type="AlphaFoldDB" id="A0A8J6NBD4"/>
<protein>
    <submittedName>
        <fullName evidence="9">AEC family transporter</fullName>
    </submittedName>
</protein>
<feature type="transmembrane region" description="Helical" evidence="8">
    <location>
        <begin position="189"/>
        <end position="211"/>
    </location>
</feature>
<dbReference type="InterPro" id="IPR004776">
    <property type="entry name" value="Mem_transp_PIN-like"/>
</dbReference>
<name>A0A8J6NBD4_9BACT</name>
<keyword evidence="5 8" id="KW-0812">Transmembrane</keyword>
<accession>A0A8J6NBD4</accession>
<keyword evidence="7 8" id="KW-0472">Membrane</keyword>
<evidence type="ECO:0000256" key="2">
    <source>
        <dbReference type="ARBA" id="ARBA00010145"/>
    </source>
</evidence>
<dbReference type="GO" id="GO:0055085">
    <property type="term" value="P:transmembrane transport"/>
    <property type="evidence" value="ECO:0007669"/>
    <property type="project" value="InterPro"/>
</dbReference>
<evidence type="ECO:0000256" key="5">
    <source>
        <dbReference type="ARBA" id="ARBA00022692"/>
    </source>
</evidence>
<evidence type="ECO:0000256" key="8">
    <source>
        <dbReference type="SAM" id="Phobius"/>
    </source>
</evidence>
<evidence type="ECO:0000256" key="1">
    <source>
        <dbReference type="ARBA" id="ARBA00004651"/>
    </source>
</evidence>
<keyword evidence="6 8" id="KW-1133">Transmembrane helix</keyword>
<feature type="transmembrane region" description="Helical" evidence="8">
    <location>
        <begin position="158"/>
        <end position="177"/>
    </location>
</feature>
<evidence type="ECO:0000313" key="9">
    <source>
        <dbReference type="EMBL" id="MBC8316589.1"/>
    </source>
</evidence>
<feature type="transmembrane region" description="Helical" evidence="8">
    <location>
        <begin position="223"/>
        <end position="244"/>
    </location>
</feature>
<organism evidence="9 10">
    <name type="scientific">Candidatus Desulfobia pelagia</name>
    <dbReference type="NCBI Taxonomy" id="2841692"/>
    <lineage>
        <taxon>Bacteria</taxon>
        <taxon>Pseudomonadati</taxon>
        <taxon>Thermodesulfobacteriota</taxon>
        <taxon>Desulfobulbia</taxon>
        <taxon>Desulfobulbales</taxon>
        <taxon>Desulfobulbaceae</taxon>
        <taxon>Candidatus Desulfobia</taxon>
    </lineage>
</organism>
<keyword evidence="3" id="KW-0813">Transport</keyword>
<sequence length="304" mass="32254">MLIILEAVFPVFSLIVIGAIFRRIHFPGDTFWPLAERLTYFVLFPALLVTILAGVDIGDLPVGKIFWPIAIVTFFIAAILLFSRRYLAIDGPSFTSVFQGSIRPNTYIGLAACSALYGDAGMAVITVALAVLIPLVNLLSVLVLTYYRQEGKSSFGEALWIVIKNPLIIACGIGVFLNKTGTGLPYGSFDILSIFARAALPLGLLSVGASLGMISRQNVGSQLLLPSALKLVVFPVFTALACLYLGVAELVLACAVLFTALPGSASSYILASQLGGNKELMSGIITVETVASALTIPCLLMIFG</sequence>
<dbReference type="GO" id="GO:0005886">
    <property type="term" value="C:plasma membrane"/>
    <property type="evidence" value="ECO:0007669"/>
    <property type="project" value="UniProtKB-SubCell"/>
</dbReference>
<dbReference type="EMBL" id="JACNJZ010000042">
    <property type="protein sequence ID" value="MBC8316589.1"/>
    <property type="molecule type" value="Genomic_DNA"/>
</dbReference>
<comment type="caution">
    <text evidence="9">The sequence shown here is derived from an EMBL/GenBank/DDBJ whole genome shotgun (WGS) entry which is preliminary data.</text>
</comment>
<comment type="subcellular location">
    <subcellularLocation>
        <location evidence="1">Cell membrane</location>
        <topology evidence="1">Multi-pass membrane protein</topology>
    </subcellularLocation>
</comment>
<evidence type="ECO:0000256" key="3">
    <source>
        <dbReference type="ARBA" id="ARBA00022448"/>
    </source>
</evidence>
<dbReference type="Proteomes" id="UP000614424">
    <property type="component" value="Unassembled WGS sequence"/>
</dbReference>
<dbReference type="InterPro" id="IPR038770">
    <property type="entry name" value="Na+/solute_symporter_sf"/>
</dbReference>
<dbReference type="Gene3D" id="1.20.1530.20">
    <property type="match status" value="1"/>
</dbReference>
<dbReference type="PANTHER" id="PTHR36838:SF4">
    <property type="entry name" value="AUXIN EFFLUX CARRIER FAMILY PROTEIN"/>
    <property type="match status" value="1"/>
</dbReference>
<gene>
    <name evidence="9" type="ORF">H8E41_01695</name>
</gene>
<feature type="transmembrane region" description="Helical" evidence="8">
    <location>
        <begin position="7"/>
        <end position="26"/>
    </location>
</feature>
<feature type="transmembrane region" description="Helical" evidence="8">
    <location>
        <begin position="65"/>
        <end position="83"/>
    </location>
</feature>
<evidence type="ECO:0000256" key="6">
    <source>
        <dbReference type="ARBA" id="ARBA00022989"/>
    </source>
</evidence>